<accession>A0A0V1HZC6</accession>
<keyword evidence="3" id="KW-1185">Reference proteome</keyword>
<name>A0A0V1HZC6_9BILA</name>
<dbReference type="Proteomes" id="UP000055024">
    <property type="component" value="Unassembled WGS sequence"/>
</dbReference>
<gene>
    <name evidence="2" type="ORF">T11_16067</name>
    <name evidence="1" type="ORF">T11_6480</name>
</gene>
<protein>
    <submittedName>
        <fullName evidence="1">Uncharacterized protein</fullName>
    </submittedName>
</protein>
<dbReference type="AlphaFoldDB" id="A0A0V1HZC6"/>
<evidence type="ECO:0000313" key="2">
    <source>
        <dbReference type="EMBL" id="KRZ19412.1"/>
    </source>
</evidence>
<comment type="caution">
    <text evidence="1">The sequence shown here is derived from an EMBL/GenBank/DDBJ whole genome shotgun (WGS) entry which is preliminary data.</text>
</comment>
<dbReference type="EMBL" id="JYDP01000013">
    <property type="protein sequence ID" value="KRZ16083.1"/>
    <property type="molecule type" value="Genomic_DNA"/>
</dbReference>
<sequence length="65" mass="7645">MHNCQFLQSSNCSIETRNESWAKTYKPRQPAEILLDKSGKRNLVLKCCKNCPEWPISKLKLFHDH</sequence>
<reference evidence="1 3" key="1">
    <citation type="submission" date="2015-01" db="EMBL/GenBank/DDBJ databases">
        <title>Evolution of Trichinella species and genotypes.</title>
        <authorList>
            <person name="Korhonen P.K."/>
            <person name="Edoardo P."/>
            <person name="Giuseppe L.R."/>
            <person name="Gasser R.B."/>
        </authorList>
    </citation>
    <scope>NUCLEOTIDE SEQUENCE [LARGE SCALE GENOMIC DNA]</scope>
    <source>
        <strain evidence="1">ISS1029</strain>
    </source>
</reference>
<evidence type="ECO:0000313" key="3">
    <source>
        <dbReference type="Proteomes" id="UP000055024"/>
    </source>
</evidence>
<dbReference type="EMBL" id="JYDP01000001">
    <property type="protein sequence ID" value="KRZ19412.1"/>
    <property type="molecule type" value="Genomic_DNA"/>
</dbReference>
<organism evidence="1 3">
    <name type="scientific">Trichinella zimbabwensis</name>
    <dbReference type="NCBI Taxonomy" id="268475"/>
    <lineage>
        <taxon>Eukaryota</taxon>
        <taxon>Metazoa</taxon>
        <taxon>Ecdysozoa</taxon>
        <taxon>Nematoda</taxon>
        <taxon>Enoplea</taxon>
        <taxon>Dorylaimia</taxon>
        <taxon>Trichinellida</taxon>
        <taxon>Trichinellidae</taxon>
        <taxon>Trichinella</taxon>
    </lineage>
</organism>
<proteinExistence type="predicted"/>
<evidence type="ECO:0000313" key="1">
    <source>
        <dbReference type="EMBL" id="KRZ16083.1"/>
    </source>
</evidence>